<dbReference type="Proteomes" id="UP000239563">
    <property type="component" value="Chromosome VI"/>
</dbReference>
<keyword evidence="1" id="KW-0732">Signal</keyword>
<dbReference type="InterPro" id="IPR057210">
    <property type="entry name" value="DUF7888"/>
</dbReference>
<evidence type="ECO:0000313" key="3">
    <source>
        <dbReference type="EMBL" id="SJX63013.1"/>
    </source>
</evidence>
<proteinExistence type="predicted"/>
<dbReference type="Pfam" id="PF25411">
    <property type="entry name" value="DUF7888"/>
    <property type="match status" value="1"/>
</dbReference>
<organism evidence="3 4">
    <name type="scientific">Sporisorium reilianum f. sp. reilianum</name>
    <dbReference type="NCBI Taxonomy" id="72559"/>
    <lineage>
        <taxon>Eukaryota</taxon>
        <taxon>Fungi</taxon>
        <taxon>Dikarya</taxon>
        <taxon>Basidiomycota</taxon>
        <taxon>Ustilaginomycotina</taxon>
        <taxon>Ustilaginomycetes</taxon>
        <taxon>Ustilaginales</taxon>
        <taxon>Ustilaginaceae</taxon>
        <taxon>Sporisorium</taxon>
    </lineage>
</organism>
<evidence type="ECO:0000259" key="2">
    <source>
        <dbReference type="Pfam" id="PF25411"/>
    </source>
</evidence>
<dbReference type="PANTHER" id="PTHR40845">
    <property type="match status" value="1"/>
</dbReference>
<feature type="signal peptide" evidence="1">
    <location>
        <begin position="1"/>
        <end position="24"/>
    </location>
</feature>
<feature type="chain" id="PRO_5014653738" description="DUF7888 domain-containing protein" evidence="1">
    <location>
        <begin position="25"/>
        <end position="136"/>
    </location>
</feature>
<accession>A0A2N8UF74</accession>
<gene>
    <name evidence="3" type="ORF">SRS1_13836</name>
</gene>
<feature type="domain" description="DUF7888" evidence="2">
    <location>
        <begin position="23"/>
        <end position="134"/>
    </location>
</feature>
<evidence type="ECO:0000313" key="4">
    <source>
        <dbReference type="Proteomes" id="UP000239563"/>
    </source>
</evidence>
<evidence type="ECO:0000256" key="1">
    <source>
        <dbReference type="SAM" id="SignalP"/>
    </source>
</evidence>
<name>A0A2N8UF74_9BASI</name>
<sequence length="136" mass="15431">MMFNCRGALFLVTLLSGLMMVAIALEDCTKSTTDNMYQINKKMYDNITAAVCFSGKYDMTSWEPSNYVEIQEAKCSYKNVWGFLGQSVNKYKCFFMLGSNSFKAKTPGGYKNLAILKDDESCTWDHDQRNLTCTVP</sequence>
<dbReference type="AlphaFoldDB" id="A0A2N8UF74"/>
<protein>
    <recommendedName>
        <fullName evidence="2">DUF7888 domain-containing protein</fullName>
    </recommendedName>
</protein>
<dbReference type="EMBL" id="LT795059">
    <property type="protein sequence ID" value="SJX63013.1"/>
    <property type="molecule type" value="Genomic_DNA"/>
</dbReference>
<dbReference type="PANTHER" id="PTHR40845:SF1">
    <property type="match status" value="1"/>
</dbReference>
<reference evidence="3 4" key="1">
    <citation type="submission" date="2017-02" db="EMBL/GenBank/DDBJ databases">
        <authorList>
            <person name="Peterson S.W."/>
        </authorList>
    </citation>
    <scope>NUCLEOTIDE SEQUENCE [LARGE SCALE GENOMIC DNA]</scope>
    <source>
        <strain evidence="3 4">SRS1_H2-8</strain>
    </source>
</reference>